<keyword evidence="2" id="KW-0813">Transport</keyword>
<keyword evidence="7 10" id="KW-0472">Membrane</keyword>
<feature type="transmembrane region" description="Helical" evidence="10">
    <location>
        <begin position="331"/>
        <end position="350"/>
    </location>
</feature>
<dbReference type="OrthoDB" id="6133115at2759"/>
<keyword evidence="3" id="KW-1003">Cell membrane</keyword>
<feature type="transmembrane region" description="Helical" evidence="10">
    <location>
        <begin position="426"/>
        <end position="447"/>
    </location>
</feature>
<evidence type="ECO:0000256" key="1">
    <source>
        <dbReference type="ARBA" id="ARBA00004651"/>
    </source>
</evidence>
<dbReference type="GO" id="GO:0051119">
    <property type="term" value="F:sugar transmembrane transporter activity"/>
    <property type="evidence" value="ECO:0007669"/>
    <property type="project" value="InterPro"/>
</dbReference>
<feature type="transmembrane region" description="Helical" evidence="10">
    <location>
        <begin position="183"/>
        <end position="205"/>
    </location>
</feature>
<dbReference type="PROSITE" id="PS00217">
    <property type="entry name" value="SUGAR_TRANSPORT_2"/>
    <property type="match status" value="1"/>
</dbReference>
<dbReference type="SUPFAM" id="SSF103473">
    <property type="entry name" value="MFS general substrate transporter"/>
    <property type="match status" value="2"/>
</dbReference>
<feature type="transmembrane region" description="Helical" evidence="10">
    <location>
        <begin position="757"/>
        <end position="779"/>
    </location>
</feature>
<keyword evidence="6 10" id="KW-1133">Transmembrane helix</keyword>
<sequence>MDFNGECLMSACCLKKETCCICFPSIPHADWAISGKRSEYFFAFSKQNILTDEELDSVVANLGIICSEMHYGWPSPSLPILMSGNYTFTVTSDEGSWLVVAPLFGAIVGALITGMIVDILGRKRLIIFSAVPFIASWFFIAWASSGPLMFVARFMAGMTDGLSFTAVPMYLGEIAEAKIRGLIASICPVSISLGILLINVLGSYLPIDTTAYVATVVPLLLLLTFVWMPESPYFYLMKGNVEEARNSLQRFRGTEDVAVELERISEAVAQQNKNRGRWLDLLTVPTNRKAVVIAFGLRTVQQLSGTTAIVFYCKKIFEESSDFMSPSLATIIYFGVQLALSAIASIVVDFSGRRPLLIVSIIGTAITLFLNGAYLYIKTHTDIDTSQVNFLPLLALLVFVVVFSIGLQTIPLLLMGEVFSTNVKAFGLCAADIYYSIIVCIISKLFHWSNDRFGMHVPFFSFGICCLFGLLFIVFCVPETKGKTLEDIQEELKSDKWQFPKMIFGLAQKIKVPEGSSAYQYLATLTGCLGVLSSAMHFGWPSPSLPYLLSASSHISVSSQDGSWLASMPCIGAASGSIMTAYLVDRIGRKNCMLMTAPGYLLAWLMVAFASTIWELYAARFICGWADGLVFTAFPMYLGEIASYDIRGLLGSSLQLSMIFGMLLINIIGSYLSITNTALVCAVLPPVFFALFWLMPDSPYYLVMKGNIEEASRNLQLLRQTKDVSNELNRVIESVRVEKEQAGRFYELFTVASNRRAAIIVFGLRAIQQFSGTTVITFYAQSIFHEASGDMSPTTATMIYFSLQLLCALVSSFLVDKVGRKPLLIVSIIGSGVALSLEGTYFYLSANTDLDVSSLRVVPLVALLGYVVIFNLGMGVIPVLFLGEMFPTSVKAFALCVADIWFGVIVTMVAKFFQIMQDDFGISVPFFAFAACCAIGLVFIVLLVPETRGKTLEEIQLELKGIEKEKPEDSSRA</sequence>
<feature type="transmembrane region" description="Helical" evidence="10">
    <location>
        <begin position="518"/>
        <end position="540"/>
    </location>
</feature>
<dbReference type="PROSITE" id="PS50850">
    <property type="entry name" value="MFS"/>
    <property type="match status" value="2"/>
</dbReference>
<evidence type="ECO:0000256" key="5">
    <source>
        <dbReference type="ARBA" id="ARBA00022692"/>
    </source>
</evidence>
<name>U4UVU4_DENPD</name>
<evidence type="ECO:0000256" key="4">
    <source>
        <dbReference type="ARBA" id="ARBA00022597"/>
    </source>
</evidence>
<dbReference type="EMBL" id="KB632387">
    <property type="protein sequence ID" value="ERL94361.1"/>
    <property type="molecule type" value="Genomic_DNA"/>
</dbReference>
<dbReference type="FunFam" id="1.20.1250.20:FF:000218">
    <property type="entry name" value="facilitated trehalose transporter Tret1"/>
    <property type="match status" value="1"/>
</dbReference>
<evidence type="ECO:0000256" key="6">
    <source>
        <dbReference type="ARBA" id="ARBA00022989"/>
    </source>
</evidence>
<dbReference type="PRINTS" id="PR00171">
    <property type="entry name" value="SUGRTRNSPORT"/>
</dbReference>
<feature type="transmembrane region" description="Helical" evidence="10">
    <location>
        <begin position="617"/>
        <end position="637"/>
    </location>
</feature>
<dbReference type="PANTHER" id="PTHR48021:SF46">
    <property type="entry name" value="MAJOR FACILITATOR SUPERFAMILY (MFS) PROFILE DOMAIN-CONTAINING PROTEIN"/>
    <property type="match status" value="1"/>
</dbReference>
<feature type="transmembrane region" description="Helical" evidence="10">
    <location>
        <begin position="591"/>
        <end position="611"/>
    </location>
</feature>
<evidence type="ECO:0000313" key="13">
    <source>
        <dbReference type="Proteomes" id="UP000030742"/>
    </source>
</evidence>
<dbReference type="InterPro" id="IPR005828">
    <property type="entry name" value="MFS_sugar_transport-like"/>
</dbReference>
<feature type="transmembrane region" description="Helical" evidence="10">
    <location>
        <begin position="125"/>
        <end position="144"/>
    </location>
</feature>
<feature type="transmembrane region" description="Helical" evidence="10">
    <location>
        <begin position="211"/>
        <end position="228"/>
    </location>
</feature>
<dbReference type="InterPro" id="IPR036259">
    <property type="entry name" value="MFS_trans_sf"/>
</dbReference>
<feature type="transmembrane region" description="Helical" evidence="10">
    <location>
        <begin position="564"/>
        <end position="584"/>
    </location>
</feature>
<comment type="similarity">
    <text evidence="9">Belongs to the major facilitator superfamily. Sugar transporter (TC 2.A.1.1) family. Trehalose transporter subfamily.</text>
</comment>
<feature type="transmembrane region" description="Helical" evidence="10">
    <location>
        <begin position="357"/>
        <end position="377"/>
    </location>
</feature>
<feature type="transmembrane region" description="Helical" evidence="10">
    <location>
        <begin position="823"/>
        <end position="844"/>
    </location>
</feature>
<feature type="transmembrane region" description="Helical" evidence="10">
    <location>
        <begin position="799"/>
        <end position="816"/>
    </location>
</feature>
<feature type="transmembrane region" description="Helical" evidence="10">
    <location>
        <begin position="389"/>
        <end position="414"/>
    </location>
</feature>
<evidence type="ECO:0000256" key="7">
    <source>
        <dbReference type="ARBA" id="ARBA00023136"/>
    </source>
</evidence>
<feature type="transmembrane region" description="Helical" evidence="10">
    <location>
        <begin position="674"/>
        <end position="695"/>
    </location>
</feature>
<feature type="transmembrane region" description="Helical" evidence="10">
    <location>
        <begin position="893"/>
        <end position="916"/>
    </location>
</feature>
<dbReference type="Proteomes" id="UP000030742">
    <property type="component" value="Unassembled WGS sequence"/>
</dbReference>
<dbReference type="PROSITE" id="PS00216">
    <property type="entry name" value="SUGAR_TRANSPORT_1"/>
    <property type="match status" value="3"/>
</dbReference>
<evidence type="ECO:0000256" key="9">
    <source>
        <dbReference type="ARBA" id="ARBA00024348"/>
    </source>
</evidence>
<feature type="transmembrane region" description="Helical" evidence="10">
    <location>
        <begin position="649"/>
        <end position="668"/>
    </location>
</feature>
<feature type="transmembrane region" description="Helical" evidence="10">
    <location>
        <begin position="922"/>
        <end position="944"/>
    </location>
</feature>
<keyword evidence="8" id="KW-0325">Glycoprotein</keyword>
<evidence type="ECO:0000259" key="11">
    <source>
        <dbReference type="PROSITE" id="PS50850"/>
    </source>
</evidence>
<dbReference type="GO" id="GO:0005886">
    <property type="term" value="C:plasma membrane"/>
    <property type="evidence" value="ECO:0007669"/>
    <property type="project" value="UniProtKB-SubCell"/>
</dbReference>
<evidence type="ECO:0000256" key="3">
    <source>
        <dbReference type="ARBA" id="ARBA00022475"/>
    </source>
</evidence>
<feature type="transmembrane region" description="Helical" evidence="10">
    <location>
        <begin position="97"/>
        <end position="118"/>
    </location>
</feature>
<feature type="domain" description="Major facilitator superfamily (MFS) profile" evidence="11">
    <location>
        <begin position="56"/>
        <end position="481"/>
    </location>
</feature>
<keyword evidence="5 10" id="KW-0812">Transmembrane</keyword>
<dbReference type="InterPro" id="IPR044775">
    <property type="entry name" value="MFS_ERD6/Tret1-like"/>
</dbReference>
<evidence type="ECO:0000313" key="12">
    <source>
        <dbReference type="EMBL" id="ERL94361.1"/>
    </source>
</evidence>
<dbReference type="PANTHER" id="PTHR48021">
    <property type="match status" value="1"/>
</dbReference>
<evidence type="ECO:0000256" key="10">
    <source>
        <dbReference type="SAM" id="Phobius"/>
    </source>
</evidence>
<proteinExistence type="inferred from homology"/>
<dbReference type="CDD" id="cd17358">
    <property type="entry name" value="MFS_GLUT6_8_Class3_like"/>
    <property type="match status" value="1"/>
</dbReference>
<dbReference type="Pfam" id="PF00083">
    <property type="entry name" value="Sugar_tr"/>
    <property type="match status" value="2"/>
</dbReference>
<evidence type="ECO:0000256" key="2">
    <source>
        <dbReference type="ARBA" id="ARBA00022448"/>
    </source>
</evidence>
<gene>
    <name evidence="12" type="ORF">D910_11641</name>
</gene>
<dbReference type="InterPro" id="IPR005829">
    <property type="entry name" value="Sugar_transporter_CS"/>
</dbReference>
<dbReference type="FunFam" id="1.20.1250.20:FF:000055">
    <property type="entry name" value="Facilitated trehalose transporter Tret1-2 homolog"/>
    <property type="match status" value="1"/>
</dbReference>
<protein>
    <recommendedName>
        <fullName evidence="11">Major facilitator superfamily (MFS) profile domain-containing protein</fullName>
    </recommendedName>
</protein>
<dbReference type="InterPro" id="IPR050549">
    <property type="entry name" value="MFS_Trehalose_Transporter"/>
</dbReference>
<organism evidence="12 13">
    <name type="scientific">Dendroctonus ponderosae</name>
    <name type="common">Mountain pine beetle</name>
    <dbReference type="NCBI Taxonomy" id="77166"/>
    <lineage>
        <taxon>Eukaryota</taxon>
        <taxon>Metazoa</taxon>
        <taxon>Ecdysozoa</taxon>
        <taxon>Arthropoda</taxon>
        <taxon>Hexapoda</taxon>
        <taxon>Insecta</taxon>
        <taxon>Pterygota</taxon>
        <taxon>Neoptera</taxon>
        <taxon>Endopterygota</taxon>
        <taxon>Coleoptera</taxon>
        <taxon>Polyphaga</taxon>
        <taxon>Cucujiformia</taxon>
        <taxon>Curculionidae</taxon>
        <taxon>Scolytinae</taxon>
        <taxon>Dendroctonus</taxon>
    </lineage>
</organism>
<keyword evidence="4" id="KW-0762">Sugar transport</keyword>
<dbReference type="Gene3D" id="1.20.1250.20">
    <property type="entry name" value="MFS general substrate transporter like domains"/>
    <property type="match status" value="2"/>
</dbReference>
<comment type="subcellular location">
    <subcellularLocation>
        <location evidence="1">Cell membrane</location>
        <topology evidence="1">Multi-pass membrane protein</topology>
    </subcellularLocation>
</comment>
<feature type="domain" description="Major facilitator superfamily (MFS) profile" evidence="11">
    <location>
        <begin position="519"/>
        <end position="948"/>
    </location>
</feature>
<dbReference type="AlphaFoldDB" id="U4UVU4"/>
<feature type="transmembrane region" description="Helical" evidence="10">
    <location>
        <begin position="856"/>
        <end position="881"/>
    </location>
</feature>
<reference evidence="12 13" key="1">
    <citation type="journal article" date="2013" name="Genome Biol.">
        <title>Draft genome of the mountain pine beetle, Dendroctonus ponderosae Hopkins, a major forest pest.</title>
        <authorList>
            <person name="Keeling C.I."/>
            <person name="Yuen M.M."/>
            <person name="Liao N.Y."/>
            <person name="Docking T.R."/>
            <person name="Chan S.K."/>
            <person name="Taylor G.A."/>
            <person name="Palmquist D.L."/>
            <person name="Jackman S.D."/>
            <person name="Nguyen A."/>
            <person name="Li M."/>
            <person name="Henderson H."/>
            <person name="Janes J.K."/>
            <person name="Zhao Y."/>
            <person name="Pandoh P."/>
            <person name="Moore R."/>
            <person name="Sperling F.A."/>
            <person name="Huber D.P."/>
            <person name="Birol I."/>
            <person name="Jones S.J."/>
            <person name="Bohlmann J."/>
        </authorList>
    </citation>
    <scope>NUCLEOTIDE SEQUENCE</scope>
</reference>
<dbReference type="InterPro" id="IPR003663">
    <property type="entry name" value="Sugar/inositol_transpt"/>
</dbReference>
<feature type="transmembrane region" description="Helical" evidence="10">
    <location>
        <begin position="459"/>
        <end position="477"/>
    </location>
</feature>
<dbReference type="InterPro" id="IPR020846">
    <property type="entry name" value="MFS_dom"/>
</dbReference>
<evidence type="ECO:0000256" key="8">
    <source>
        <dbReference type="ARBA" id="ARBA00023180"/>
    </source>
</evidence>
<accession>U4UVU4</accession>